<name>A0ACB8RBK0_9AGAM</name>
<comment type="caution">
    <text evidence="1">The sequence shown here is derived from an EMBL/GenBank/DDBJ whole genome shotgun (WGS) entry which is preliminary data.</text>
</comment>
<gene>
    <name evidence="1" type="ORF">FA95DRAFT_695465</name>
</gene>
<reference evidence="1" key="2">
    <citation type="journal article" date="2022" name="New Phytol.">
        <title>Evolutionary transition to the ectomycorrhizal habit in the genomes of a hyperdiverse lineage of mushroom-forming fungi.</title>
        <authorList>
            <person name="Looney B."/>
            <person name="Miyauchi S."/>
            <person name="Morin E."/>
            <person name="Drula E."/>
            <person name="Courty P.E."/>
            <person name="Kohler A."/>
            <person name="Kuo A."/>
            <person name="LaButti K."/>
            <person name="Pangilinan J."/>
            <person name="Lipzen A."/>
            <person name="Riley R."/>
            <person name="Andreopoulos W."/>
            <person name="He G."/>
            <person name="Johnson J."/>
            <person name="Nolan M."/>
            <person name="Tritt A."/>
            <person name="Barry K.W."/>
            <person name="Grigoriev I.V."/>
            <person name="Nagy L.G."/>
            <person name="Hibbett D."/>
            <person name="Henrissat B."/>
            <person name="Matheny P.B."/>
            <person name="Labbe J."/>
            <person name="Martin F.M."/>
        </authorList>
    </citation>
    <scope>NUCLEOTIDE SEQUENCE</scope>
    <source>
        <strain evidence="1">FP105234-sp</strain>
    </source>
</reference>
<organism evidence="1 2">
    <name type="scientific">Auriscalpium vulgare</name>
    <dbReference type="NCBI Taxonomy" id="40419"/>
    <lineage>
        <taxon>Eukaryota</taxon>
        <taxon>Fungi</taxon>
        <taxon>Dikarya</taxon>
        <taxon>Basidiomycota</taxon>
        <taxon>Agaricomycotina</taxon>
        <taxon>Agaricomycetes</taxon>
        <taxon>Russulales</taxon>
        <taxon>Auriscalpiaceae</taxon>
        <taxon>Auriscalpium</taxon>
    </lineage>
</organism>
<evidence type="ECO:0000313" key="2">
    <source>
        <dbReference type="Proteomes" id="UP000814033"/>
    </source>
</evidence>
<dbReference type="EMBL" id="MU276124">
    <property type="protein sequence ID" value="KAI0041418.1"/>
    <property type="molecule type" value="Genomic_DNA"/>
</dbReference>
<accession>A0ACB8RBK0</accession>
<reference evidence="1" key="1">
    <citation type="submission" date="2021-02" db="EMBL/GenBank/DDBJ databases">
        <authorList>
            <consortium name="DOE Joint Genome Institute"/>
            <person name="Ahrendt S."/>
            <person name="Looney B.P."/>
            <person name="Miyauchi S."/>
            <person name="Morin E."/>
            <person name="Drula E."/>
            <person name="Courty P.E."/>
            <person name="Chicoki N."/>
            <person name="Fauchery L."/>
            <person name="Kohler A."/>
            <person name="Kuo A."/>
            <person name="Labutti K."/>
            <person name="Pangilinan J."/>
            <person name="Lipzen A."/>
            <person name="Riley R."/>
            <person name="Andreopoulos W."/>
            <person name="He G."/>
            <person name="Johnson J."/>
            <person name="Barry K.W."/>
            <person name="Grigoriev I.V."/>
            <person name="Nagy L."/>
            <person name="Hibbett D."/>
            <person name="Henrissat B."/>
            <person name="Matheny P.B."/>
            <person name="Labbe J."/>
            <person name="Martin F."/>
        </authorList>
    </citation>
    <scope>NUCLEOTIDE SEQUENCE</scope>
    <source>
        <strain evidence="1">FP105234-sp</strain>
    </source>
</reference>
<keyword evidence="2" id="KW-1185">Reference proteome</keyword>
<protein>
    <submittedName>
        <fullName evidence="1">Uncharacterized protein</fullName>
    </submittedName>
</protein>
<proteinExistence type="predicted"/>
<sequence>MCLLASARHRSGCLSRVSALLAALLVEATCHVFFPLRVGPPPLELATARAQTPSCPATMTATAAAKSLAQPSPLASRRVLDCLNDSFTWTFARRGPWGALGLISYLFSPFYLTRKAPLRAAATLPASCQNIQTGVGTRYKHL</sequence>
<evidence type="ECO:0000313" key="1">
    <source>
        <dbReference type="EMBL" id="KAI0041418.1"/>
    </source>
</evidence>
<dbReference type="Proteomes" id="UP000814033">
    <property type="component" value="Unassembled WGS sequence"/>
</dbReference>